<dbReference type="EMBL" id="JBEXAC010000002">
    <property type="protein sequence ID" value="MET6998726.1"/>
    <property type="molecule type" value="Genomic_DNA"/>
</dbReference>
<feature type="domain" description="HTH gntR-type" evidence="4">
    <location>
        <begin position="12"/>
        <end position="80"/>
    </location>
</feature>
<name>A0ABV2T6T4_9BACT</name>
<dbReference type="PANTHER" id="PTHR43537">
    <property type="entry name" value="TRANSCRIPTIONAL REGULATOR, GNTR FAMILY"/>
    <property type="match status" value="1"/>
</dbReference>
<keyword evidence="1" id="KW-0805">Transcription regulation</keyword>
<dbReference type="PRINTS" id="PR00035">
    <property type="entry name" value="HTHGNTR"/>
</dbReference>
<protein>
    <submittedName>
        <fullName evidence="5">FadR/GntR family transcriptional regulator</fullName>
    </submittedName>
</protein>
<dbReference type="InterPro" id="IPR011711">
    <property type="entry name" value="GntR_C"/>
</dbReference>
<dbReference type="CDD" id="cd07377">
    <property type="entry name" value="WHTH_GntR"/>
    <property type="match status" value="1"/>
</dbReference>
<dbReference type="Proteomes" id="UP001549749">
    <property type="component" value="Unassembled WGS sequence"/>
</dbReference>
<dbReference type="InterPro" id="IPR036390">
    <property type="entry name" value="WH_DNA-bd_sf"/>
</dbReference>
<dbReference type="SUPFAM" id="SSF46785">
    <property type="entry name" value="Winged helix' DNA-binding domain"/>
    <property type="match status" value="1"/>
</dbReference>
<dbReference type="SMART" id="SM00895">
    <property type="entry name" value="FCD"/>
    <property type="match status" value="1"/>
</dbReference>
<keyword evidence="2" id="KW-0238">DNA-binding</keyword>
<dbReference type="InterPro" id="IPR008920">
    <property type="entry name" value="TF_FadR/GntR_C"/>
</dbReference>
<evidence type="ECO:0000256" key="2">
    <source>
        <dbReference type="ARBA" id="ARBA00023125"/>
    </source>
</evidence>
<dbReference type="RefSeq" id="WP_354661366.1">
    <property type="nucleotide sequence ID" value="NZ_JBEXAC010000002.1"/>
</dbReference>
<dbReference type="PROSITE" id="PS50949">
    <property type="entry name" value="HTH_GNTR"/>
    <property type="match status" value="1"/>
</dbReference>
<evidence type="ECO:0000313" key="5">
    <source>
        <dbReference type="EMBL" id="MET6998726.1"/>
    </source>
</evidence>
<evidence type="ECO:0000313" key="6">
    <source>
        <dbReference type="Proteomes" id="UP001549749"/>
    </source>
</evidence>
<evidence type="ECO:0000259" key="4">
    <source>
        <dbReference type="PROSITE" id="PS50949"/>
    </source>
</evidence>
<dbReference type="InterPro" id="IPR036388">
    <property type="entry name" value="WH-like_DNA-bd_sf"/>
</dbReference>
<organism evidence="5 6">
    <name type="scientific">Chitinophaga defluvii</name>
    <dbReference type="NCBI Taxonomy" id="3163343"/>
    <lineage>
        <taxon>Bacteria</taxon>
        <taxon>Pseudomonadati</taxon>
        <taxon>Bacteroidota</taxon>
        <taxon>Chitinophagia</taxon>
        <taxon>Chitinophagales</taxon>
        <taxon>Chitinophagaceae</taxon>
        <taxon>Chitinophaga</taxon>
    </lineage>
</organism>
<gene>
    <name evidence="5" type="ORF">ABR189_15185</name>
</gene>
<evidence type="ECO:0000256" key="3">
    <source>
        <dbReference type="ARBA" id="ARBA00023163"/>
    </source>
</evidence>
<dbReference type="SUPFAM" id="SSF48008">
    <property type="entry name" value="GntR ligand-binding domain-like"/>
    <property type="match status" value="1"/>
</dbReference>
<dbReference type="Pfam" id="PF00392">
    <property type="entry name" value="GntR"/>
    <property type="match status" value="1"/>
</dbReference>
<comment type="caution">
    <text evidence="5">The sequence shown here is derived from an EMBL/GenBank/DDBJ whole genome shotgun (WGS) entry which is preliminary data.</text>
</comment>
<proteinExistence type="predicted"/>
<dbReference type="PANTHER" id="PTHR43537:SF47">
    <property type="entry name" value="REGULATORY PROTEIN GNTR HTH"/>
    <property type="match status" value="1"/>
</dbReference>
<dbReference type="Gene3D" id="1.20.120.530">
    <property type="entry name" value="GntR ligand-binding domain-like"/>
    <property type="match status" value="1"/>
</dbReference>
<dbReference type="SMART" id="SM00345">
    <property type="entry name" value="HTH_GNTR"/>
    <property type="match status" value="1"/>
</dbReference>
<keyword evidence="6" id="KW-1185">Reference proteome</keyword>
<accession>A0ABV2T6T4</accession>
<reference evidence="5 6" key="1">
    <citation type="submission" date="2024-06" db="EMBL/GenBank/DDBJ databases">
        <title>Chitinophaga defluvii sp. nov., isolated from municipal sewage.</title>
        <authorList>
            <person name="Zhang L."/>
        </authorList>
    </citation>
    <scope>NUCLEOTIDE SEQUENCE [LARGE SCALE GENOMIC DNA]</scope>
    <source>
        <strain evidence="5 6">H8</strain>
    </source>
</reference>
<dbReference type="Gene3D" id="1.10.10.10">
    <property type="entry name" value="Winged helix-like DNA-binding domain superfamily/Winged helix DNA-binding domain"/>
    <property type="match status" value="1"/>
</dbReference>
<evidence type="ECO:0000256" key="1">
    <source>
        <dbReference type="ARBA" id="ARBA00023015"/>
    </source>
</evidence>
<dbReference type="InterPro" id="IPR000524">
    <property type="entry name" value="Tscrpt_reg_HTH_GntR"/>
</dbReference>
<keyword evidence="3" id="KW-0804">Transcription</keyword>
<dbReference type="Pfam" id="PF07729">
    <property type="entry name" value="FCD"/>
    <property type="match status" value="1"/>
</dbReference>
<sequence>MMNANNLPVRRQNLADEVASRLQQQISLGQYETGQKLPTEPELMQQFGVGRSTIREAVRILANAGLVRVQQGVGTFVESQEGISEPLSQRFQRAQFNDLNEIRQLLEVKIAEKAALHRTESDISKMQALLQKREEMAIANQPDECIQADIDFHTSIAAASKNEIMVDLYKTVACHLKKSFIARFSTTDTFAQTQDLHKALLQSIIDQEPEKALHWATQIITHRD</sequence>